<accession>A0AAW7ZDS4</accession>
<feature type="region of interest" description="Disordered" evidence="1">
    <location>
        <begin position="106"/>
        <end position="125"/>
    </location>
</feature>
<keyword evidence="3" id="KW-1185">Reference proteome</keyword>
<dbReference type="Gene3D" id="1.20.1500.10">
    <property type="entry name" value="YheA/YmcA-like"/>
    <property type="match status" value="1"/>
</dbReference>
<evidence type="ECO:0000256" key="1">
    <source>
        <dbReference type="SAM" id="MobiDB-lite"/>
    </source>
</evidence>
<reference evidence="2" key="2">
    <citation type="submission" date="2023-03" db="EMBL/GenBank/DDBJ databases">
        <authorList>
            <person name="Zhang Z."/>
        </authorList>
    </citation>
    <scope>NUCLEOTIDE SEQUENCE</scope>
    <source>
        <strain evidence="2">DSA</strain>
    </source>
</reference>
<dbReference type="Proteomes" id="UP001172911">
    <property type="component" value="Unassembled WGS sequence"/>
</dbReference>
<dbReference type="InterPro" id="IPR023378">
    <property type="entry name" value="YheA/YmcA-like_dom_sf"/>
</dbReference>
<dbReference type="AlphaFoldDB" id="A0AAW7ZDS4"/>
<dbReference type="InterPro" id="IPR010368">
    <property type="entry name" value="Com_YlbF"/>
</dbReference>
<evidence type="ECO:0000313" key="2">
    <source>
        <dbReference type="EMBL" id="MDO7787420.1"/>
    </source>
</evidence>
<proteinExistence type="predicted"/>
<gene>
    <name evidence="2" type="ORF">P6N53_09330</name>
</gene>
<dbReference type="EMBL" id="JARPTC010000013">
    <property type="protein sequence ID" value="MDO7787420.1"/>
    <property type="molecule type" value="Genomic_DNA"/>
</dbReference>
<reference evidence="2" key="1">
    <citation type="journal article" date="2023" name="J. Hazard. Mater.">
        <title>Anaerobic biodegradation of pyrene and benzo[a]pyrene by a new sulfate-reducing Desulforamulus aquiferis strain DSA.</title>
        <authorList>
            <person name="Zhang Z."/>
            <person name="Sun J."/>
            <person name="Gong X."/>
            <person name="Wang C."/>
            <person name="Wang H."/>
        </authorList>
    </citation>
    <scope>NUCLEOTIDE SEQUENCE</scope>
    <source>
        <strain evidence="2">DSA</strain>
    </source>
</reference>
<name>A0AAW7ZDS4_9FIRM</name>
<dbReference type="Pfam" id="PF06133">
    <property type="entry name" value="Com_YlbF"/>
    <property type="match status" value="1"/>
</dbReference>
<sequence>MSDAVLEKALELGKLIANSEKYQTMRQKESAMMSDVDACMLIEQFQQLQRSHQMVRMQGHELTESQVNDVYEMEEKMMNNPLIKEFAEIQDQFQKYLGQVNEQISEGIEGKPKESHSCSSCGPHS</sequence>
<protein>
    <submittedName>
        <fullName evidence="2">YlbF family regulator</fullName>
    </submittedName>
</protein>
<dbReference type="SUPFAM" id="SSF158622">
    <property type="entry name" value="YheA/YmcA-like"/>
    <property type="match status" value="1"/>
</dbReference>
<dbReference type="RefSeq" id="WP_304542563.1">
    <property type="nucleotide sequence ID" value="NZ_JARPTC010000013.1"/>
</dbReference>
<organism evidence="2 3">
    <name type="scientific">Desulforamulus aquiferis</name>
    <dbReference type="NCBI Taxonomy" id="1397668"/>
    <lineage>
        <taxon>Bacteria</taxon>
        <taxon>Bacillati</taxon>
        <taxon>Bacillota</taxon>
        <taxon>Clostridia</taxon>
        <taxon>Eubacteriales</taxon>
        <taxon>Peptococcaceae</taxon>
        <taxon>Desulforamulus</taxon>
    </lineage>
</organism>
<evidence type="ECO:0000313" key="3">
    <source>
        <dbReference type="Proteomes" id="UP001172911"/>
    </source>
</evidence>
<comment type="caution">
    <text evidence="2">The sequence shown here is derived from an EMBL/GenBank/DDBJ whole genome shotgun (WGS) entry which is preliminary data.</text>
</comment>